<sequence>MTTRNYLFAQTNDDVALTRFIATAAKATGFLKGAPGGPLPGWYVPGGDNRDFLETLLGRLAAAYPAAGQPFHAVRLWTNLTWQPAYLSVIAVHVHGALPRVSGIAQARQNLDVDGYRLATGPQTEGPVEALIGEAGTALRAMADALLVEINAVTRLKRLTALRLLADRMLGLMVRLRHFRPDIGIEAQYRFCALWLEAMGLTGQGGLETLDLGDGRQVAIMARKGCCLDYLAFPERYCASCPKLDDAARRERERTNMLAELGPAVQSNSSLG</sequence>
<dbReference type="InterPro" id="IPR023998">
    <property type="entry name" value="FCR-like"/>
</dbReference>
<dbReference type="Proteomes" id="UP000825799">
    <property type="component" value="Chromosome"/>
</dbReference>
<accession>A0ABX8WHD2</accession>
<organism evidence="1 2">
    <name type="scientific">Devosia salina</name>
    <dbReference type="NCBI Taxonomy" id="2860336"/>
    <lineage>
        <taxon>Bacteria</taxon>
        <taxon>Pseudomonadati</taxon>
        <taxon>Pseudomonadota</taxon>
        <taxon>Alphaproteobacteria</taxon>
        <taxon>Hyphomicrobiales</taxon>
        <taxon>Devosiaceae</taxon>
        <taxon>Devosia</taxon>
    </lineage>
</organism>
<name>A0ABX8WHD2_9HYPH</name>
<reference evidence="1 2" key="1">
    <citation type="submission" date="2021-08" db="EMBL/GenBank/DDBJ databases">
        <title>Devosia salina sp. nov., isolated from the South China Sea sediment.</title>
        <authorList>
            <person name="Zhou Z."/>
        </authorList>
    </citation>
    <scope>NUCLEOTIDE SEQUENCE [LARGE SCALE GENOMIC DNA]</scope>
    <source>
        <strain evidence="1 2">SCS-3</strain>
    </source>
</reference>
<evidence type="ECO:0000313" key="2">
    <source>
        <dbReference type="Proteomes" id="UP000825799"/>
    </source>
</evidence>
<keyword evidence="2" id="KW-1185">Reference proteome</keyword>
<proteinExistence type="predicted"/>
<dbReference type="NCBIfam" id="TIGR03950">
    <property type="entry name" value="sidero_Fe_reduc"/>
    <property type="match status" value="1"/>
</dbReference>
<gene>
    <name evidence="1" type="ORF">K1X15_00415</name>
</gene>
<evidence type="ECO:0000313" key="1">
    <source>
        <dbReference type="EMBL" id="QYO77109.1"/>
    </source>
</evidence>
<protein>
    <submittedName>
        <fullName evidence="1">Siderophore ferric iron reductase</fullName>
    </submittedName>
</protein>
<dbReference type="RefSeq" id="WP_220305571.1">
    <property type="nucleotide sequence ID" value="NZ_CP080590.1"/>
</dbReference>
<dbReference type="EMBL" id="CP080590">
    <property type="protein sequence ID" value="QYO77109.1"/>
    <property type="molecule type" value="Genomic_DNA"/>
</dbReference>